<keyword evidence="3" id="KW-0808">Transferase</keyword>
<dbReference type="Gene3D" id="3.90.550.10">
    <property type="entry name" value="Spore Coat Polysaccharide Biosynthesis Protein SpsA, Chain A"/>
    <property type="match status" value="1"/>
</dbReference>
<feature type="domain" description="Glycosyltransferase 2-like" evidence="1">
    <location>
        <begin position="183"/>
        <end position="301"/>
    </location>
</feature>
<dbReference type="CDD" id="cd00761">
    <property type="entry name" value="Glyco_tranf_GTA_type"/>
    <property type="match status" value="1"/>
</dbReference>
<dbReference type="EMBL" id="CP119083">
    <property type="protein sequence ID" value="WEF32256.1"/>
    <property type="molecule type" value="Genomic_DNA"/>
</dbReference>
<dbReference type="GO" id="GO:0016757">
    <property type="term" value="F:glycosyltransferase activity"/>
    <property type="evidence" value="ECO:0007669"/>
    <property type="project" value="UniProtKB-KW"/>
</dbReference>
<keyword evidence="3" id="KW-0328">Glycosyltransferase</keyword>
<dbReference type="Pfam" id="PF00535">
    <property type="entry name" value="Glycos_transf_2"/>
    <property type="match status" value="1"/>
</dbReference>
<dbReference type="Proteomes" id="UP001216510">
    <property type="component" value="Chromosome"/>
</dbReference>
<dbReference type="InterPro" id="IPR029044">
    <property type="entry name" value="Nucleotide-diphossugar_trans"/>
</dbReference>
<dbReference type="PANTHER" id="PTHR43685">
    <property type="entry name" value="GLYCOSYLTRANSFERASE"/>
    <property type="match status" value="1"/>
</dbReference>
<dbReference type="SUPFAM" id="SSF53335">
    <property type="entry name" value="S-adenosyl-L-methionine-dependent methyltransferases"/>
    <property type="match status" value="1"/>
</dbReference>
<dbReference type="InterPro" id="IPR050834">
    <property type="entry name" value="Glycosyltransf_2"/>
</dbReference>
<sequence length="478" mass="53662">MTTKTLDMGCGARPKNPFHAEQFYGVDVRDDLGDHVRAADLVVEPIPYDDDSFDYLTAFDFIEHIPRVVYAPHRRNAFIEFMNEVYRVLKPGGYFLSSTPAFPHAVAYRDPTHVNIITDETLPLYFDDTSRWAAIYGFKGAFHIVRHEWRGPHIFAVLRKVPVRTQPSELTDAAPAPKGSKVSVFVPVYNGAAYIAETLDSLLAQQYGDFEVLCLDDCSTDGSMAVLQQYAARDGRIRVLQTPGNLGNAARVLNYGLAHMTGDYFVYSSQDDLFSPDWLAKMVARAIETGADAVVPDVVLHHPTQPGSDRIISGLRGDRSVELTGREALQHSLDWTIPGNALWNADLVKFFRFAEFGLNADEYSGRMFFLNANKVVFSEGIFYYRQDNAEAVTKKTTHRTFDYPYTQLRLYQMLYAEGFPGDVLEREALKVLEQRNQLAQWLAANGDRFTPEQRAAAEASLARCTACMKADPMFAAVA</sequence>
<dbReference type="InterPro" id="IPR013216">
    <property type="entry name" value="Methyltransf_11"/>
</dbReference>
<dbReference type="Gene3D" id="3.40.50.150">
    <property type="entry name" value="Vaccinia Virus protein VP39"/>
    <property type="match status" value="1"/>
</dbReference>
<dbReference type="InterPro" id="IPR001173">
    <property type="entry name" value="Glyco_trans_2-like"/>
</dbReference>
<proteinExistence type="predicted"/>
<name>A0ABY8BB94_9BURK</name>
<evidence type="ECO:0000313" key="4">
    <source>
        <dbReference type="Proteomes" id="UP001216510"/>
    </source>
</evidence>
<dbReference type="RefSeq" id="WP_277415012.1">
    <property type="nucleotide sequence ID" value="NZ_CP119083.1"/>
</dbReference>
<feature type="domain" description="Methyltransferase type 11" evidence="2">
    <location>
        <begin position="6"/>
        <end position="96"/>
    </location>
</feature>
<dbReference type="InterPro" id="IPR029063">
    <property type="entry name" value="SAM-dependent_MTases_sf"/>
</dbReference>
<evidence type="ECO:0000259" key="2">
    <source>
        <dbReference type="Pfam" id="PF08241"/>
    </source>
</evidence>
<gene>
    <name evidence="3" type="ORF">PX653_23000</name>
</gene>
<dbReference type="SUPFAM" id="SSF53448">
    <property type="entry name" value="Nucleotide-diphospho-sugar transferases"/>
    <property type="match status" value="1"/>
</dbReference>
<organism evidence="3 4">
    <name type="scientific">Pseudoduganella chitinolytica</name>
    <dbReference type="NCBI Taxonomy" id="34070"/>
    <lineage>
        <taxon>Bacteria</taxon>
        <taxon>Pseudomonadati</taxon>
        <taxon>Pseudomonadota</taxon>
        <taxon>Betaproteobacteria</taxon>
        <taxon>Burkholderiales</taxon>
        <taxon>Oxalobacteraceae</taxon>
        <taxon>Telluria group</taxon>
        <taxon>Pseudoduganella</taxon>
    </lineage>
</organism>
<dbReference type="PANTHER" id="PTHR43685:SF2">
    <property type="entry name" value="GLYCOSYLTRANSFERASE 2-LIKE DOMAIN-CONTAINING PROTEIN"/>
    <property type="match status" value="1"/>
</dbReference>
<evidence type="ECO:0000259" key="1">
    <source>
        <dbReference type="Pfam" id="PF00535"/>
    </source>
</evidence>
<dbReference type="CDD" id="cd02440">
    <property type="entry name" value="AdoMet_MTases"/>
    <property type="match status" value="1"/>
</dbReference>
<dbReference type="EC" id="2.4.-.-" evidence="3"/>
<keyword evidence="4" id="KW-1185">Reference proteome</keyword>
<evidence type="ECO:0000313" key="3">
    <source>
        <dbReference type="EMBL" id="WEF32256.1"/>
    </source>
</evidence>
<protein>
    <submittedName>
        <fullName evidence="3">Glycosyltransferase</fullName>
        <ecNumber evidence="3">2.4.-.-</ecNumber>
    </submittedName>
</protein>
<dbReference type="Pfam" id="PF08241">
    <property type="entry name" value="Methyltransf_11"/>
    <property type="match status" value="1"/>
</dbReference>
<accession>A0ABY8BB94</accession>
<reference evidence="3 4" key="1">
    <citation type="submission" date="2023-02" db="EMBL/GenBank/DDBJ databases">
        <title>Gemone sequence of Telluria chitinolytica ACM 3522T.</title>
        <authorList>
            <person name="Frediansyah A."/>
            <person name="Miess H."/>
            <person name="Gross H."/>
        </authorList>
    </citation>
    <scope>NUCLEOTIDE SEQUENCE [LARGE SCALE GENOMIC DNA]</scope>
    <source>
        <strain evidence="3 4">ACM 3522</strain>
    </source>
</reference>